<dbReference type="PROSITE" id="PS51257">
    <property type="entry name" value="PROKAR_LIPOPROTEIN"/>
    <property type="match status" value="1"/>
</dbReference>
<evidence type="ECO:0000313" key="3">
    <source>
        <dbReference type="EMBL" id="AKU19426.1"/>
    </source>
</evidence>
<evidence type="ECO:0000259" key="2">
    <source>
        <dbReference type="SMART" id="SM00062"/>
    </source>
</evidence>
<dbReference type="SUPFAM" id="SSF53850">
    <property type="entry name" value="Periplasmic binding protein-like II"/>
    <property type="match status" value="1"/>
</dbReference>
<dbReference type="PANTHER" id="PTHR30024:SF42">
    <property type="entry name" value="ALIPHATIC SULFONATES-BINDING PROTEIN-RELATED"/>
    <property type="match status" value="1"/>
</dbReference>
<dbReference type="SMART" id="SM00062">
    <property type="entry name" value="PBPb"/>
    <property type="match status" value="1"/>
</dbReference>
<dbReference type="EMBL" id="KR057846">
    <property type="protein sequence ID" value="AKU19426.1"/>
    <property type="molecule type" value="Genomic_DNA"/>
</dbReference>
<dbReference type="InterPro" id="IPR001638">
    <property type="entry name" value="Solute-binding_3/MltF_N"/>
</dbReference>
<sequence length="327" mass="36162">MRNAVRKAGKHGPAFFLLLMMAMLLAGCFQNSSPRGSSRPPVDPNVFRIGYTPNSMLLAVMKKGDLESRLTEKHHVGLEWVLYEDDVSLFQAIEAGQVDLGSVGEAVPAFLHDPDTPIVYLAAEPSNPAAYAVIVPLDSTIFQAGDLKGKKVAFAPKTNEHLLLLQVLEEAGLSMKDIKPNSELGQELLDAYSSHKADAWVISEPLISQLEPQGIRIVVDATGKIGTRDIYIAASDRYAQREEIYKSALQMIQRHGEWTMTNIHDAADILTEHTDIEHLMWLSSFERKAYGTAPFLDSIVSGQQKLYDYLASKKERAGTLNVKEMVP</sequence>
<dbReference type="Gene3D" id="3.40.190.10">
    <property type="entry name" value="Periplasmic binding protein-like II"/>
    <property type="match status" value="2"/>
</dbReference>
<feature type="domain" description="Solute-binding protein family 3/N-terminal" evidence="2">
    <location>
        <begin position="46"/>
        <end position="277"/>
    </location>
</feature>
<protein>
    <recommendedName>
        <fullName evidence="2">Solute-binding protein family 3/N-terminal domain-containing protein</fullName>
    </recommendedName>
</protein>
<accession>A0A0K1JRS9</accession>
<dbReference type="PANTHER" id="PTHR30024">
    <property type="entry name" value="ALIPHATIC SULFONATES-BINDING PROTEIN-RELATED"/>
    <property type="match status" value="1"/>
</dbReference>
<proteinExistence type="inferred from homology"/>
<dbReference type="InterPro" id="IPR015168">
    <property type="entry name" value="SsuA/THI5"/>
</dbReference>
<evidence type="ECO:0000256" key="1">
    <source>
        <dbReference type="ARBA" id="ARBA00010742"/>
    </source>
</evidence>
<dbReference type="AlphaFoldDB" id="A0A0K1JRS9"/>
<comment type="similarity">
    <text evidence="1">Belongs to the bacterial solute-binding protein SsuA/TauA family.</text>
</comment>
<dbReference type="Pfam" id="PF09084">
    <property type="entry name" value="NMT1"/>
    <property type="match status" value="1"/>
</dbReference>
<reference evidence="3" key="1">
    <citation type="journal article" date="2015" name="Biotechnol. Lett.">
        <title>Isolation and characterization of an interactive culture of two Paenibacillus species with moderately thermophilic desulfurization ability.</title>
        <authorList>
            <person name="Wang J."/>
            <person name="Davaadelger B."/>
            <person name="Salazar J.K."/>
            <person name="Butler R.R.III."/>
            <person name="Pombert J.F."/>
            <person name="Kilbane J.J."/>
            <person name="Stark B.C."/>
        </authorList>
    </citation>
    <scope>NUCLEOTIDE SEQUENCE</scope>
    <source>
        <strain evidence="3">32O-Y</strain>
    </source>
</reference>
<name>A0A0K1JRS9_9BACL</name>
<organism evidence="3">
    <name type="scientific">Paenibacillus sp. 32O-Y</name>
    <dbReference type="NCBI Taxonomy" id="1695219"/>
    <lineage>
        <taxon>Bacteria</taxon>
        <taxon>Bacillati</taxon>
        <taxon>Bacillota</taxon>
        <taxon>Bacilli</taxon>
        <taxon>Bacillales</taxon>
        <taxon>Paenibacillaceae</taxon>
        <taxon>Paenibacillus</taxon>
    </lineage>
</organism>